<organism evidence="2 3">
    <name type="scientific">Globisporangium ultimum (strain ATCC 200006 / CBS 805.95 / DAOM BR144)</name>
    <name type="common">Pythium ultimum</name>
    <dbReference type="NCBI Taxonomy" id="431595"/>
    <lineage>
        <taxon>Eukaryota</taxon>
        <taxon>Sar</taxon>
        <taxon>Stramenopiles</taxon>
        <taxon>Oomycota</taxon>
        <taxon>Peronosporomycetes</taxon>
        <taxon>Pythiales</taxon>
        <taxon>Pythiaceae</taxon>
        <taxon>Globisporangium</taxon>
    </lineage>
</organism>
<name>K3WVK0_GLOUD</name>
<evidence type="ECO:0000259" key="1">
    <source>
        <dbReference type="PROSITE" id="PS51462"/>
    </source>
</evidence>
<sequence>MSRQALRPFLAPQKLSALLPLLERNLAKLSAQSAATPAPRASVAAVFRWREREQHTLELLLVRRSINERDTWSGQVAFPGGKRQKRAIEGSDPLDIAAIKANEKNDDVPWESPRETATRETMEEIGLDLTAPNVRWIGSLPAIQTHLRTLWVSTQVFVMGTPAEEQELALRIQESEIADVFWVDIQELFNPIRFQPLVWPIEDMIRPLATRPQLREFVRKVFGDLVFKCIYLPRPTHALPDEDMTVRHPFDFILWGLTLRMISDLFVEAKVPLPVHDVMPHFESRLGGDLALFLYRYPDKALMRGASIAALAAAVSFGLSRL</sequence>
<reference evidence="3" key="1">
    <citation type="journal article" date="2010" name="Genome Biol.">
        <title>Genome sequence of the necrotrophic plant pathogen Pythium ultimum reveals original pathogenicity mechanisms and effector repertoire.</title>
        <authorList>
            <person name="Levesque C.A."/>
            <person name="Brouwer H."/>
            <person name="Cano L."/>
            <person name="Hamilton J.P."/>
            <person name="Holt C."/>
            <person name="Huitema E."/>
            <person name="Raffaele S."/>
            <person name="Robideau G.P."/>
            <person name="Thines M."/>
            <person name="Win J."/>
            <person name="Zerillo M.M."/>
            <person name="Beakes G.W."/>
            <person name="Boore J.L."/>
            <person name="Busam D."/>
            <person name="Dumas B."/>
            <person name="Ferriera S."/>
            <person name="Fuerstenberg S.I."/>
            <person name="Gachon C.M."/>
            <person name="Gaulin E."/>
            <person name="Govers F."/>
            <person name="Grenville-Briggs L."/>
            <person name="Horner N."/>
            <person name="Hostetler J."/>
            <person name="Jiang R.H."/>
            <person name="Johnson J."/>
            <person name="Krajaejun T."/>
            <person name="Lin H."/>
            <person name="Meijer H.J."/>
            <person name="Moore B."/>
            <person name="Morris P."/>
            <person name="Phuntmart V."/>
            <person name="Puiu D."/>
            <person name="Shetty J."/>
            <person name="Stajich J.E."/>
            <person name="Tripathy S."/>
            <person name="Wawra S."/>
            <person name="van West P."/>
            <person name="Whitty B.R."/>
            <person name="Coutinho P.M."/>
            <person name="Henrissat B."/>
            <person name="Martin F."/>
            <person name="Thomas P.D."/>
            <person name="Tyler B.M."/>
            <person name="De Vries R.P."/>
            <person name="Kamoun S."/>
            <person name="Yandell M."/>
            <person name="Tisserat N."/>
            <person name="Buell C.R."/>
        </authorList>
    </citation>
    <scope>NUCLEOTIDE SEQUENCE</scope>
    <source>
        <strain evidence="3">DAOM:BR144</strain>
    </source>
</reference>
<dbReference type="InterPro" id="IPR015797">
    <property type="entry name" value="NUDIX_hydrolase-like_dom_sf"/>
</dbReference>
<protein>
    <recommendedName>
        <fullName evidence="1">Nudix hydrolase domain-containing protein</fullName>
    </recommendedName>
</protein>
<reference evidence="2" key="3">
    <citation type="submission" date="2015-02" db="UniProtKB">
        <authorList>
            <consortium name="EnsemblProtists"/>
        </authorList>
    </citation>
    <scope>IDENTIFICATION</scope>
    <source>
        <strain evidence="2">DAOM BR144</strain>
    </source>
</reference>
<dbReference type="CDD" id="cd03426">
    <property type="entry name" value="NUDIX_CoAse_Nudt7"/>
    <property type="match status" value="1"/>
</dbReference>
<dbReference type="GO" id="GO:0010945">
    <property type="term" value="F:coenzyme A diphosphatase activity"/>
    <property type="evidence" value="ECO:0007669"/>
    <property type="project" value="InterPro"/>
</dbReference>
<dbReference type="InParanoid" id="K3WVK0"/>
<dbReference type="HOGENOM" id="CLU_864604_0_0_1"/>
<dbReference type="Pfam" id="PF00293">
    <property type="entry name" value="NUDIX"/>
    <property type="match status" value="1"/>
</dbReference>
<accession>K3WVK0</accession>
<dbReference type="InterPro" id="IPR000086">
    <property type="entry name" value="NUDIX_hydrolase_dom"/>
</dbReference>
<reference evidence="3" key="2">
    <citation type="submission" date="2010-04" db="EMBL/GenBank/DDBJ databases">
        <authorList>
            <person name="Buell R."/>
            <person name="Hamilton J."/>
            <person name="Hostetler J."/>
        </authorList>
    </citation>
    <scope>NUCLEOTIDE SEQUENCE [LARGE SCALE GENOMIC DNA]</scope>
    <source>
        <strain evidence="3">DAOM:BR144</strain>
    </source>
</reference>
<dbReference type="PANTHER" id="PTHR12992:SF44">
    <property type="entry name" value="NUDIX HYDROLASE DOMAIN-CONTAINING PROTEIN"/>
    <property type="match status" value="1"/>
</dbReference>
<dbReference type="PANTHER" id="PTHR12992">
    <property type="entry name" value="NUDIX HYDROLASE"/>
    <property type="match status" value="1"/>
</dbReference>
<keyword evidence="3" id="KW-1185">Reference proteome</keyword>
<evidence type="ECO:0000313" key="2">
    <source>
        <dbReference type="EnsemblProtists" id="PYU1_T008998"/>
    </source>
</evidence>
<dbReference type="PROSITE" id="PS51462">
    <property type="entry name" value="NUDIX"/>
    <property type="match status" value="1"/>
</dbReference>
<dbReference type="InterPro" id="IPR045121">
    <property type="entry name" value="CoAse"/>
</dbReference>
<feature type="domain" description="Nudix hydrolase" evidence="1">
    <location>
        <begin position="39"/>
        <end position="205"/>
    </location>
</feature>
<dbReference type="EnsemblProtists" id="PYU1_T008998">
    <property type="protein sequence ID" value="PYU1_T008998"/>
    <property type="gene ID" value="PYU1_G008980"/>
</dbReference>
<dbReference type="VEuPathDB" id="FungiDB:PYU1_G008980"/>
<dbReference type="AlphaFoldDB" id="K3WVK0"/>
<dbReference type="STRING" id="431595.K3WVK0"/>
<proteinExistence type="predicted"/>
<dbReference type="EMBL" id="GL376599">
    <property type="status" value="NOT_ANNOTATED_CDS"/>
    <property type="molecule type" value="Genomic_DNA"/>
</dbReference>
<dbReference type="SUPFAM" id="SSF55811">
    <property type="entry name" value="Nudix"/>
    <property type="match status" value="1"/>
</dbReference>
<evidence type="ECO:0000313" key="3">
    <source>
        <dbReference type="Proteomes" id="UP000019132"/>
    </source>
</evidence>
<dbReference type="eggNOG" id="ENOG502SANF">
    <property type="taxonomic scope" value="Eukaryota"/>
</dbReference>
<dbReference type="Gene3D" id="3.90.79.10">
    <property type="entry name" value="Nucleoside Triphosphate Pyrophosphohydrolase"/>
    <property type="match status" value="1"/>
</dbReference>
<dbReference type="Proteomes" id="UP000019132">
    <property type="component" value="Unassembled WGS sequence"/>
</dbReference>
<dbReference type="OMA" id="VHWIGNL"/>